<comment type="similarity">
    <text evidence="2">Belongs to the CSC1 (TC 1.A.17) family.</text>
</comment>
<evidence type="ECO:0000256" key="2">
    <source>
        <dbReference type="ARBA" id="ARBA00007779"/>
    </source>
</evidence>
<dbReference type="RefSeq" id="XP_037161791.1">
    <property type="nucleotide sequence ID" value="XM_037311357.1"/>
</dbReference>
<feature type="transmembrane region" description="Helical" evidence="8">
    <location>
        <begin position="626"/>
        <end position="647"/>
    </location>
</feature>
<gene>
    <name evidence="10" type="ORF">HO173_009467</name>
</gene>
<evidence type="ECO:0000313" key="11">
    <source>
        <dbReference type="Proteomes" id="UP000578531"/>
    </source>
</evidence>
<reference evidence="10 11" key="1">
    <citation type="journal article" date="2020" name="Genomics">
        <title>Complete, high-quality genomes from long-read metagenomic sequencing of two wolf lichen thalli reveals enigmatic genome architecture.</title>
        <authorList>
            <person name="McKenzie S.K."/>
            <person name="Walston R.F."/>
            <person name="Allen J.L."/>
        </authorList>
    </citation>
    <scope>NUCLEOTIDE SEQUENCE [LARGE SCALE GENOMIC DNA]</scope>
    <source>
        <strain evidence="10">WasteWater2</strain>
    </source>
</reference>
<feature type="transmembrane region" description="Helical" evidence="8">
    <location>
        <begin position="182"/>
        <end position="201"/>
    </location>
</feature>
<organism evidence="10 11">
    <name type="scientific">Letharia columbiana</name>
    <dbReference type="NCBI Taxonomy" id="112416"/>
    <lineage>
        <taxon>Eukaryota</taxon>
        <taxon>Fungi</taxon>
        <taxon>Dikarya</taxon>
        <taxon>Ascomycota</taxon>
        <taxon>Pezizomycotina</taxon>
        <taxon>Lecanoromycetes</taxon>
        <taxon>OSLEUM clade</taxon>
        <taxon>Lecanoromycetidae</taxon>
        <taxon>Lecanorales</taxon>
        <taxon>Lecanorineae</taxon>
        <taxon>Parmeliaceae</taxon>
        <taxon>Letharia</taxon>
    </lineage>
</organism>
<dbReference type="InterPro" id="IPR027815">
    <property type="entry name" value="CSC1/OSCA1-like_cyt"/>
</dbReference>
<feature type="compositionally biased region" description="Basic and acidic residues" evidence="7">
    <location>
        <begin position="1839"/>
        <end position="1849"/>
    </location>
</feature>
<evidence type="ECO:0000256" key="5">
    <source>
        <dbReference type="ARBA" id="ARBA00022989"/>
    </source>
</evidence>
<sequence>MASAWTMADRDGYLDQSQNHNQRDLYTQLAISIALGFFAFLAFCFLRPRWTSLYAARKKQKNAASTLPELPDTFFGWVPALYRITEDQVLASAGLDAFVFLHFFKMATKYITITLFFSLVVLLPIHVHDTGDYGLPKSGNLGNHTANRTSTFGAYGNVSPLLEIAGSGKATKGEDKPTDLMLWIYVVFVYLFSALALYLITTETKKVIRIRQDYLGSQSTVTDRTIRLSGIPEELRSEEMIKEAIENLQIGKVESVLLCKDWKELDDLVTRRMSILRKLEEAWTVHSGRPKHAGNRVLLQASGGNTDHVDESDHLLDGDNDDQPHVDTATSDRPKTRIWHGFLGLQSRRIDAIDYYEEKLHKLDEKIQSSRKKVYKPTPLAFVTLDSTAAAQMAVQATMDPEPMKLLANVAPAPSDVVWHNTYLSRSSRMLRAWSITLVIAILTVFWSLLLVPLAGLLSLENIGKVWPQLADALSSHDISRSLVQQGLPTLLISLLSVAVPYLYYWLSTLQGMMSQGDVEMSLISKNFFFTFFNLFVVFTIFGTASNAQAYFSRIGDSLRDTTSIAIILATSLKNLVLFYINLIILQGLGLFPFRLLEFGSVAMYPIFLIGAKTPRDYAELVQPPVFSYGFYLPQTILIFIICIVYSVLPGSWLVQLFGLLYFIIGTFIYKYQLLYAMDHRQHSTGRAWSIICNRIVLGLVVFQLAMTGILGLSLAVYRAILIVPLLAFTIWFMVFYQRTYDPLMKFIAIRSLTHDPPFGALAHGESRYESETSRGRDVDEDRETGLRYINPSLVTPLEDVWLAKKRTNGSSRHGNHGAEEDRSASTDKQLILGVDQPHPLPARSFRRATALTTSSQILLSRGVAGLDPEQADCLDSTSAAPLVTILENASVHILYVGPSSAPEVTRLIGDCPTRFGMGPLELDSATKPGALAASNDVNAPLRPKASPRSTPSNSVRSSFSFQVASEQSESAIPSSEEGSPIRGRTLVRVPAHERLEPRAMTRPQAGPNVDDLDITMRQRFLSRDLSEEPEAIDGCYMEPLPFERFRLSLSEELHKAATFSSSIDLTNFGGHRDTFAVLGLRRKQNRGPELPATFFQRLLNYIHFEEYLAVRLSSRCWSAGITLARPVVMPSVYKLPAETLERVYVYLSPVDLNAARHTCRAWMIGSLEERLLTRVLKEGGWWRAGKADMDVREELNGHRTADSINEEWILSKRLATECSLRPGWTGNGLSGNLWSSSGRQSNHTGVALTSETDFSELSTGYNPSRIGNCQHGSAVHFTVSVCCKFLLVTEGCLIYIYSLRDNTSGPHPHGGHLSPVTTVLCPHRVLAVSMDTSAQRFAVAALLEGRVGLVCDLHENTRLPSQKRSNPQVSSAVTRDCKTSIYSSVSSGEPGVTEATPPNEHASFRASPNDRALARAIAEASHPEVHGARDIHTSWRMDDPLVSPAPGPSRLSLSSNTGYIPLETGIRSIYRNLCSAEDPPRSVAICPQRRCVAFGCSAGIELHWIDALTGQDLNRWFPLTAPSDFLYFLPPRLAVDSAKKLRLISSASHPEEKEGLGGRYFPGTSTSTARHEGMTYEEGLSDPSSWDNAFRGSGWCDHYRAVPISDGWNVLFTDPVEGNLCLGTDAPLGSGATKLIRRFIFKGPSELGETVVPRVYAAGGELQWGVRVVVGYGEAIWLFVVPPDAFFGYQDKTAKGQDGQDGQDGQKANAIGEPMRIEGVKIGNMQGLVDVAVDASGGILTIWTFAVNGMAYVWQIAGRQQSVEKRIVLKDGAVTALEDADGDTYMFNTSKAAVHFDGAAPLRPTRTGATCLHPSLQSSIHNFLHGLHDRIIDRDRDIDHDGDIKMPDADAEEDEGYASGHDELAQAGGAFAIHVPPLWGRWSEEDADWVPDYLAQRGGEIEDEGLGIDVLELTRLEVEILSG</sequence>
<feature type="transmembrane region" description="Helical" evidence="8">
    <location>
        <begin position="528"/>
        <end position="545"/>
    </location>
</feature>
<keyword evidence="5 8" id="KW-1133">Transmembrane helix</keyword>
<dbReference type="Pfam" id="PF02714">
    <property type="entry name" value="RSN1_7TM"/>
    <property type="match status" value="1"/>
</dbReference>
<evidence type="ECO:0000313" key="10">
    <source>
        <dbReference type="EMBL" id="KAF6232362.1"/>
    </source>
</evidence>
<evidence type="ECO:0000256" key="3">
    <source>
        <dbReference type="ARBA" id="ARBA00022448"/>
    </source>
</evidence>
<comment type="subcellular location">
    <subcellularLocation>
        <location evidence="1">Membrane</location>
        <topology evidence="1">Multi-pass membrane protein</topology>
    </subcellularLocation>
</comment>
<feature type="region of interest" description="Disordered" evidence="7">
    <location>
        <begin position="932"/>
        <end position="961"/>
    </location>
</feature>
<evidence type="ECO:0000259" key="9">
    <source>
        <dbReference type="PROSITE" id="PS50181"/>
    </source>
</evidence>
<dbReference type="InterPro" id="IPR003864">
    <property type="entry name" value="CSC1/OSCA1-like_7TM"/>
</dbReference>
<dbReference type="EMBL" id="JACCJC010000049">
    <property type="protein sequence ID" value="KAF6232362.1"/>
    <property type="molecule type" value="Genomic_DNA"/>
</dbReference>
<proteinExistence type="inferred from homology"/>
<dbReference type="GO" id="GO:0005886">
    <property type="term" value="C:plasma membrane"/>
    <property type="evidence" value="ECO:0007669"/>
    <property type="project" value="TreeGrafter"/>
</dbReference>
<dbReference type="PANTHER" id="PTHR13018">
    <property type="entry name" value="PROBABLE MEMBRANE PROTEIN DUF221-RELATED"/>
    <property type="match status" value="1"/>
</dbReference>
<dbReference type="InterPro" id="IPR036047">
    <property type="entry name" value="F-box-like_dom_sf"/>
</dbReference>
<dbReference type="Proteomes" id="UP000578531">
    <property type="component" value="Unassembled WGS sequence"/>
</dbReference>
<dbReference type="GeneID" id="59291118"/>
<dbReference type="OrthoDB" id="1689567at2759"/>
<keyword evidence="4 8" id="KW-0812">Transmembrane</keyword>
<feature type="transmembrane region" description="Helical" evidence="8">
    <location>
        <begin position="717"/>
        <end position="737"/>
    </location>
</feature>
<feature type="domain" description="F-box" evidence="9">
    <location>
        <begin position="1130"/>
        <end position="1180"/>
    </location>
</feature>
<feature type="region of interest" description="Disordered" evidence="7">
    <location>
        <begin position="808"/>
        <end position="827"/>
    </location>
</feature>
<feature type="transmembrane region" description="Helical" evidence="8">
    <location>
        <begin position="653"/>
        <end position="672"/>
    </location>
</feature>
<dbReference type="InterPro" id="IPR045122">
    <property type="entry name" value="Csc1-like"/>
</dbReference>
<evidence type="ECO:0000256" key="6">
    <source>
        <dbReference type="ARBA" id="ARBA00023136"/>
    </source>
</evidence>
<feature type="region of interest" description="Disordered" evidence="7">
    <location>
        <begin position="1839"/>
        <end position="1858"/>
    </location>
</feature>
<name>A0A8H6FPL6_9LECA</name>
<feature type="transmembrane region" description="Helical" evidence="8">
    <location>
        <begin position="110"/>
        <end position="127"/>
    </location>
</feature>
<feature type="compositionally biased region" description="Polar residues" evidence="7">
    <location>
        <begin position="948"/>
        <end position="961"/>
    </location>
</feature>
<feature type="transmembrane region" description="Helical" evidence="8">
    <location>
        <begin position="433"/>
        <end position="458"/>
    </location>
</feature>
<dbReference type="PANTHER" id="PTHR13018:SF5">
    <property type="entry name" value="RE44586P"/>
    <property type="match status" value="1"/>
</dbReference>
<feature type="transmembrane region" description="Helical" evidence="8">
    <location>
        <begin position="25"/>
        <end position="46"/>
    </location>
</feature>
<comment type="caution">
    <text evidence="10">The sequence shown here is derived from an EMBL/GenBank/DDBJ whole genome shotgun (WGS) entry which is preliminary data.</text>
</comment>
<evidence type="ECO:0000256" key="1">
    <source>
        <dbReference type="ARBA" id="ARBA00004141"/>
    </source>
</evidence>
<dbReference type="Pfam" id="PF14703">
    <property type="entry name" value="PHM7_cyt"/>
    <property type="match status" value="1"/>
</dbReference>
<dbReference type="Pfam" id="PF13967">
    <property type="entry name" value="RSN1_TM"/>
    <property type="match status" value="1"/>
</dbReference>
<dbReference type="SUPFAM" id="SSF81383">
    <property type="entry name" value="F-box domain"/>
    <property type="match status" value="1"/>
</dbReference>
<feature type="region of interest" description="Disordered" evidence="7">
    <location>
        <begin position="1383"/>
        <end position="1409"/>
    </location>
</feature>
<protein>
    <recommendedName>
        <fullName evidence="9">F-box domain-containing protein</fullName>
    </recommendedName>
</protein>
<evidence type="ECO:0000256" key="7">
    <source>
        <dbReference type="SAM" id="MobiDB-lite"/>
    </source>
</evidence>
<keyword evidence="6 8" id="KW-0472">Membrane</keyword>
<keyword evidence="3" id="KW-0813">Transport</keyword>
<evidence type="ECO:0000256" key="8">
    <source>
        <dbReference type="SAM" id="Phobius"/>
    </source>
</evidence>
<feature type="transmembrane region" description="Helical" evidence="8">
    <location>
        <begin position="692"/>
        <end position="711"/>
    </location>
</feature>
<accession>A0A8H6FPL6</accession>
<feature type="transmembrane region" description="Helical" evidence="8">
    <location>
        <begin position="565"/>
        <end position="586"/>
    </location>
</feature>
<dbReference type="PROSITE" id="PS50181">
    <property type="entry name" value="FBOX"/>
    <property type="match status" value="1"/>
</dbReference>
<dbReference type="CDD" id="cd09917">
    <property type="entry name" value="F-box_SF"/>
    <property type="match status" value="1"/>
</dbReference>
<dbReference type="GO" id="GO:0005227">
    <property type="term" value="F:calcium-activated cation channel activity"/>
    <property type="evidence" value="ECO:0007669"/>
    <property type="project" value="InterPro"/>
</dbReference>
<dbReference type="InterPro" id="IPR001810">
    <property type="entry name" value="F-box_dom"/>
</dbReference>
<feature type="compositionally biased region" description="Basic and acidic residues" evidence="7">
    <location>
        <begin position="817"/>
        <end position="826"/>
    </location>
</feature>
<dbReference type="InterPro" id="IPR032880">
    <property type="entry name" value="CSC1/OSCA1-like_N"/>
</dbReference>
<feature type="region of interest" description="Disordered" evidence="7">
    <location>
        <begin position="308"/>
        <end position="331"/>
    </location>
</feature>
<feature type="transmembrane region" description="Helical" evidence="8">
    <location>
        <begin position="488"/>
        <end position="507"/>
    </location>
</feature>
<keyword evidence="11" id="KW-1185">Reference proteome</keyword>
<evidence type="ECO:0000256" key="4">
    <source>
        <dbReference type="ARBA" id="ARBA00022692"/>
    </source>
</evidence>